<feature type="transmembrane region" description="Helical" evidence="1">
    <location>
        <begin position="46"/>
        <end position="64"/>
    </location>
</feature>
<sequence length="76" mass="8153">MADAIAKPASVRRERLLRNRSLAKTGMAVSMGALVLTGFLRGRNAGLAHVVAGVALLGLSYWHHTLYTNDPVKRPG</sequence>
<evidence type="ECO:0000313" key="2">
    <source>
        <dbReference type="EMBL" id="OAN51293.1"/>
    </source>
</evidence>
<protein>
    <submittedName>
        <fullName evidence="2">Uncharacterized protein</fullName>
    </submittedName>
</protein>
<reference evidence="2 3" key="1">
    <citation type="submission" date="2016-04" db="EMBL/GenBank/DDBJ databases">
        <title>Draft genome sequence of freshwater magnetotactic bacteria Magnetospirillum marisnigri SP-1 and Magnetospirillum moscoviense BB-1.</title>
        <authorList>
            <person name="Koziaeva V."/>
            <person name="Dziuba M.V."/>
            <person name="Ivanov T.M."/>
            <person name="Kuznetsov B."/>
            <person name="Grouzdev D.S."/>
        </authorList>
    </citation>
    <scope>NUCLEOTIDE SEQUENCE [LARGE SCALE GENOMIC DNA]</scope>
    <source>
        <strain evidence="2 3">SP-1</strain>
    </source>
</reference>
<accession>A0A178MQS0</accession>
<proteinExistence type="predicted"/>
<name>A0A178MQS0_9PROT</name>
<dbReference type="RefSeq" id="WP_068491751.1">
    <property type="nucleotide sequence ID" value="NZ_LWQT01000047.1"/>
</dbReference>
<feature type="transmembrane region" description="Helical" evidence="1">
    <location>
        <begin position="21"/>
        <end position="40"/>
    </location>
</feature>
<evidence type="ECO:0000256" key="1">
    <source>
        <dbReference type="SAM" id="Phobius"/>
    </source>
</evidence>
<evidence type="ECO:0000313" key="3">
    <source>
        <dbReference type="Proteomes" id="UP000078428"/>
    </source>
</evidence>
<gene>
    <name evidence="2" type="ORF">A6A04_16575</name>
</gene>
<dbReference type="STRING" id="1285242.A6A04_16575"/>
<keyword evidence="1" id="KW-1133">Transmembrane helix</keyword>
<comment type="caution">
    <text evidence="2">The sequence shown here is derived from an EMBL/GenBank/DDBJ whole genome shotgun (WGS) entry which is preliminary data.</text>
</comment>
<dbReference type="EMBL" id="LWQT01000047">
    <property type="protein sequence ID" value="OAN51293.1"/>
    <property type="molecule type" value="Genomic_DNA"/>
</dbReference>
<keyword evidence="1" id="KW-0472">Membrane</keyword>
<dbReference type="AlphaFoldDB" id="A0A178MQS0"/>
<dbReference type="OrthoDB" id="5460567at2"/>
<keyword evidence="3" id="KW-1185">Reference proteome</keyword>
<organism evidence="2 3">
    <name type="scientific">Paramagnetospirillum marisnigri</name>
    <dbReference type="NCBI Taxonomy" id="1285242"/>
    <lineage>
        <taxon>Bacteria</taxon>
        <taxon>Pseudomonadati</taxon>
        <taxon>Pseudomonadota</taxon>
        <taxon>Alphaproteobacteria</taxon>
        <taxon>Rhodospirillales</taxon>
        <taxon>Magnetospirillaceae</taxon>
        <taxon>Paramagnetospirillum</taxon>
    </lineage>
</organism>
<dbReference type="Proteomes" id="UP000078428">
    <property type="component" value="Unassembled WGS sequence"/>
</dbReference>
<keyword evidence="1" id="KW-0812">Transmembrane</keyword>